<dbReference type="PANTHER" id="PTHR43065">
    <property type="entry name" value="SENSOR HISTIDINE KINASE"/>
    <property type="match status" value="1"/>
</dbReference>
<dbReference type="Pfam" id="PF00672">
    <property type="entry name" value="HAMP"/>
    <property type="match status" value="1"/>
</dbReference>
<keyword evidence="8" id="KW-0418">Kinase</keyword>
<dbReference type="InterPro" id="IPR003661">
    <property type="entry name" value="HisK_dim/P_dom"/>
</dbReference>
<accession>A0A1C3W002</accession>
<dbReference type="SUPFAM" id="SSF103190">
    <property type="entry name" value="Sensory domain-like"/>
    <property type="match status" value="1"/>
</dbReference>
<feature type="transmembrane region" description="Helical" evidence="11">
    <location>
        <begin position="335"/>
        <end position="357"/>
    </location>
</feature>
<evidence type="ECO:0000259" key="13">
    <source>
        <dbReference type="PROSITE" id="PS50885"/>
    </source>
</evidence>
<dbReference type="EC" id="2.7.13.3" evidence="3"/>
<evidence type="ECO:0000256" key="8">
    <source>
        <dbReference type="ARBA" id="ARBA00022777"/>
    </source>
</evidence>
<feature type="transmembrane region" description="Helical" evidence="11">
    <location>
        <begin position="20"/>
        <end position="42"/>
    </location>
</feature>
<evidence type="ECO:0000256" key="7">
    <source>
        <dbReference type="ARBA" id="ARBA00022692"/>
    </source>
</evidence>
<dbReference type="Pfam" id="PF17202">
    <property type="entry name" value="sCache_3_3"/>
    <property type="match status" value="1"/>
</dbReference>
<dbReference type="InterPro" id="IPR036097">
    <property type="entry name" value="HisK_dim/P_sf"/>
</dbReference>
<dbReference type="Pfam" id="PF00512">
    <property type="entry name" value="HisKA"/>
    <property type="match status" value="1"/>
</dbReference>
<dbReference type="SMART" id="SM00388">
    <property type="entry name" value="HisKA"/>
    <property type="match status" value="1"/>
</dbReference>
<dbReference type="SUPFAM" id="SSF158472">
    <property type="entry name" value="HAMP domain-like"/>
    <property type="match status" value="1"/>
</dbReference>
<reference evidence="15" key="1">
    <citation type="submission" date="2016-08" db="EMBL/GenBank/DDBJ databases">
        <authorList>
            <person name="Varghese N."/>
            <person name="Submissions Spin"/>
        </authorList>
    </citation>
    <scope>NUCLEOTIDE SEQUENCE [LARGE SCALE GENOMIC DNA]</scope>
    <source>
        <strain evidence="15">HAMBI 2975</strain>
    </source>
</reference>
<dbReference type="Gene3D" id="1.10.287.130">
    <property type="match status" value="1"/>
</dbReference>
<evidence type="ECO:0000256" key="1">
    <source>
        <dbReference type="ARBA" id="ARBA00000085"/>
    </source>
</evidence>
<keyword evidence="9 11" id="KW-1133">Transmembrane helix</keyword>
<dbReference type="AlphaFoldDB" id="A0A1C3W002"/>
<evidence type="ECO:0000259" key="12">
    <source>
        <dbReference type="PROSITE" id="PS50109"/>
    </source>
</evidence>
<dbReference type="PROSITE" id="PS50885">
    <property type="entry name" value="HAMP"/>
    <property type="match status" value="1"/>
</dbReference>
<dbReference type="SMART" id="SM00304">
    <property type="entry name" value="HAMP"/>
    <property type="match status" value="1"/>
</dbReference>
<comment type="subcellular location">
    <subcellularLocation>
        <location evidence="2">Cell membrane</location>
        <topology evidence="2">Multi-pass membrane protein</topology>
    </subcellularLocation>
</comment>
<dbReference type="InterPro" id="IPR029151">
    <property type="entry name" value="Sensor-like_sf"/>
</dbReference>
<evidence type="ECO:0000313" key="14">
    <source>
        <dbReference type="EMBL" id="SCB33323.1"/>
    </source>
</evidence>
<evidence type="ECO:0000256" key="11">
    <source>
        <dbReference type="SAM" id="Phobius"/>
    </source>
</evidence>
<dbReference type="SUPFAM" id="SSF55874">
    <property type="entry name" value="ATPase domain of HSP90 chaperone/DNA topoisomerase II/histidine kinase"/>
    <property type="match status" value="1"/>
</dbReference>
<dbReference type="RefSeq" id="WP_092713355.1">
    <property type="nucleotide sequence ID" value="NZ_FMAG01000004.1"/>
</dbReference>
<dbReference type="Pfam" id="PF02518">
    <property type="entry name" value="HATPase_c"/>
    <property type="match status" value="1"/>
</dbReference>
<organism evidence="14 15">
    <name type="scientific">Rhizobium multihospitium</name>
    <dbReference type="NCBI Taxonomy" id="410764"/>
    <lineage>
        <taxon>Bacteria</taxon>
        <taxon>Pseudomonadati</taxon>
        <taxon>Pseudomonadota</taxon>
        <taxon>Alphaproteobacteria</taxon>
        <taxon>Hyphomicrobiales</taxon>
        <taxon>Rhizobiaceae</taxon>
        <taxon>Rhizobium/Agrobacterium group</taxon>
        <taxon>Rhizobium</taxon>
    </lineage>
</organism>
<dbReference type="OrthoDB" id="226486at2"/>
<dbReference type="InterPro" id="IPR005467">
    <property type="entry name" value="His_kinase_dom"/>
</dbReference>
<evidence type="ECO:0000256" key="5">
    <source>
        <dbReference type="ARBA" id="ARBA00022553"/>
    </source>
</evidence>
<evidence type="ECO:0000256" key="2">
    <source>
        <dbReference type="ARBA" id="ARBA00004651"/>
    </source>
</evidence>
<evidence type="ECO:0000256" key="3">
    <source>
        <dbReference type="ARBA" id="ARBA00012438"/>
    </source>
</evidence>
<dbReference type="EMBL" id="FMAG01000004">
    <property type="protein sequence ID" value="SCB33323.1"/>
    <property type="molecule type" value="Genomic_DNA"/>
</dbReference>
<evidence type="ECO:0000256" key="6">
    <source>
        <dbReference type="ARBA" id="ARBA00022679"/>
    </source>
</evidence>
<keyword evidence="7 11" id="KW-0812">Transmembrane</keyword>
<dbReference type="STRING" id="410764.GA0061103_4602"/>
<dbReference type="InterPro" id="IPR004358">
    <property type="entry name" value="Sig_transdc_His_kin-like_C"/>
</dbReference>
<name>A0A1C3W002_9HYPH</name>
<evidence type="ECO:0000256" key="10">
    <source>
        <dbReference type="ARBA" id="ARBA00023136"/>
    </source>
</evidence>
<keyword evidence="10 11" id="KW-0472">Membrane</keyword>
<evidence type="ECO:0000256" key="9">
    <source>
        <dbReference type="ARBA" id="ARBA00022989"/>
    </source>
</evidence>
<dbReference type="CDD" id="cd06225">
    <property type="entry name" value="HAMP"/>
    <property type="match status" value="1"/>
</dbReference>
<dbReference type="CDD" id="cd00082">
    <property type="entry name" value="HisKA"/>
    <property type="match status" value="1"/>
</dbReference>
<dbReference type="SMART" id="SM00387">
    <property type="entry name" value="HATPase_c"/>
    <property type="match status" value="1"/>
</dbReference>
<dbReference type="GO" id="GO:0005886">
    <property type="term" value="C:plasma membrane"/>
    <property type="evidence" value="ECO:0007669"/>
    <property type="project" value="UniProtKB-SubCell"/>
</dbReference>
<dbReference type="InterPro" id="IPR033463">
    <property type="entry name" value="sCache_3"/>
</dbReference>
<evidence type="ECO:0000256" key="4">
    <source>
        <dbReference type="ARBA" id="ARBA00022475"/>
    </source>
</evidence>
<keyword evidence="5" id="KW-0597">Phosphoprotein</keyword>
<protein>
    <recommendedName>
        <fullName evidence="3">histidine kinase</fullName>
        <ecNumber evidence="3">2.7.13.3</ecNumber>
    </recommendedName>
</protein>
<dbReference type="PRINTS" id="PR00344">
    <property type="entry name" value="BCTRLSENSOR"/>
</dbReference>
<dbReference type="Gene3D" id="6.10.340.10">
    <property type="match status" value="1"/>
</dbReference>
<proteinExistence type="predicted"/>
<dbReference type="PANTHER" id="PTHR43065:SF22">
    <property type="entry name" value="HISTIDINE KINASE"/>
    <property type="match status" value="1"/>
</dbReference>
<feature type="domain" description="Histidine kinase" evidence="12">
    <location>
        <begin position="460"/>
        <end position="674"/>
    </location>
</feature>
<feature type="domain" description="HAMP" evidence="13">
    <location>
        <begin position="358"/>
        <end position="411"/>
    </location>
</feature>
<dbReference type="InterPro" id="IPR003594">
    <property type="entry name" value="HATPase_dom"/>
</dbReference>
<gene>
    <name evidence="14" type="ORF">GA0061103_4602</name>
</gene>
<evidence type="ECO:0000313" key="15">
    <source>
        <dbReference type="Proteomes" id="UP000199101"/>
    </source>
</evidence>
<comment type="catalytic activity">
    <reaction evidence="1">
        <text>ATP + protein L-histidine = ADP + protein N-phospho-L-histidine.</text>
        <dbReference type="EC" id="2.7.13.3"/>
    </reaction>
</comment>
<keyword evidence="4" id="KW-1003">Cell membrane</keyword>
<dbReference type="SUPFAM" id="SSF47384">
    <property type="entry name" value="Homodimeric domain of signal transducing histidine kinase"/>
    <property type="match status" value="1"/>
</dbReference>
<dbReference type="Proteomes" id="UP000199101">
    <property type="component" value="Unassembled WGS sequence"/>
</dbReference>
<dbReference type="GO" id="GO:0000155">
    <property type="term" value="F:phosphorelay sensor kinase activity"/>
    <property type="evidence" value="ECO:0007669"/>
    <property type="project" value="InterPro"/>
</dbReference>
<dbReference type="PROSITE" id="PS50109">
    <property type="entry name" value="HIS_KIN"/>
    <property type="match status" value="1"/>
</dbReference>
<keyword evidence="6" id="KW-0808">Transferase</keyword>
<dbReference type="InterPro" id="IPR036890">
    <property type="entry name" value="HATPase_C_sf"/>
</dbReference>
<dbReference type="Gene3D" id="3.30.565.10">
    <property type="entry name" value="Histidine kinase-like ATPase, C-terminal domain"/>
    <property type="match status" value="1"/>
</dbReference>
<keyword evidence="15" id="KW-1185">Reference proteome</keyword>
<dbReference type="InterPro" id="IPR003660">
    <property type="entry name" value="HAMP_dom"/>
</dbReference>
<sequence>MREGTSEISNRKASVRYRLLAIALVPMLVILPILLGITIYRWNERFDALAISKVNDDLTIAHFYIDRMLAVTEERLAAVSQSARFRDLTAGGRVASDDLDAFLKETASDRGLDFLYLIDDSGNVVASSRPLASALPRWDWPVVKAALDGKSSAGFDVFDQNELSALTPDLAEQARIALVQPGSDSPSGTQQESRGLVLHSATVAAWADGKRGALVAGVLLNKNTSFVDTINRLIYNEASLPVDSRGTATVFLSDVRISTNVDLFEGRRAIGTRVSPEVGEAVLKYGRTWREQAFVVNDWYISAYQPLLDTYNRRVGMLYVGFLQKPFTDAKRETLIAIVIAFGVAVAATVPLFLVWATNIFRPLERMTRTISAVETGDLAARTGLPKMGDEIGQVASELDRLLDQVQERDAELRLWNTELNQRVEERARALQMANEQLETTTKQLIMSEKLAAIGEITAGVAHEINNPIAVIQGNLEVIQSIVGDEADRAKSEFKLIDQQLMRISEMVTNLLKFSKPQEYAGVLERYNPADVITDTVPLVRHLLKKTTVEIEREDNATRLIAMPRTELQQVLINLIVNAFHAMPQGGKLALRTFDSEVDRTPGITIEVSDTGSGMEPDVATRIFDAFFTTKRREGTGLGLSICQMLVTRQGGSIAVASKPGEGTTFTVWLPEAT</sequence>